<reference evidence="3" key="1">
    <citation type="submission" date="2021-02" db="EMBL/GenBank/DDBJ databases">
        <authorList>
            <person name="Nowell W R."/>
        </authorList>
    </citation>
    <scope>NUCLEOTIDE SEQUENCE</scope>
</reference>
<protein>
    <recommendedName>
        <fullName evidence="2">Peptidase C1A papain C-terminal domain-containing protein</fullName>
    </recommendedName>
</protein>
<feature type="domain" description="Peptidase C1A papain C-terminal" evidence="2">
    <location>
        <begin position="42"/>
        <end position="97"/>
    </location>
</feature>
<evidence type="ECO:0000313" key="4">
    <source>
        <dbReference type="EMBL" id="CAF1504978.1"/>
    </source>
</evidence>
<evidence type="ECO:0000259" key="2">
    <source>
        <dbReference type="Pfam" id="PF00112"/>
    </source>
</evidence>
<gene>
    <name evidence="4" type="ORF">EDS130_LOCUS42870</name>
    <name evidence="3" type="ORF">XAT740_LOCUS28927</name>
</gene>
<name>A0A815DS84_ADIRI</name>
<keyword evidence="5" id="KW-1185">Reference proteome</keyword>
<dbReference type="InterPro" id="IPR038765">
    <property type="entry name" value="Papain-like_cys_pep_sf"/>
</dbReference>
<dbReference type="EMBL" id="CAJNOJ010000658">
    <property type="protein sequence ID" value="CAF1504978.1"/>
    <property type="molecule type" value="Genomic_DNA"/>
</dbReference>
<dbReference type="GO" id="GO:0006508">
    <property type="term" value="P:proteolysis"/>
    <property type="evidence" value="ECO:0007669"/>
    <property type="project" value="InterPro"/>
</dbReference>
<dbReference type="SUPFAM" id="SSF54001">
    <property type="entry name" value="Cysteine proteinases"/>
    <property type="match status" value="1"/>
</dbReference>
<dbReference type="AlphaFoldDB" id="A0A815DS84"/>
<accession>A0A815DS84</accession>
<dbReference type="Gene3D" id="3.90.70.10">
    <property type="entry name" value="Cysteine proteinases"/>
    <property type="match status" value="1"/>
</dbReference>
<dbReference type="InterPro" id="IPR000668">
    <property type="entry name" value="Peptidase_C1A_C"/>
</dbReference>
<evidence type="ECO:0000313" key="5">
    <source>
        <dbReference type="Proteomes" id="UP000663828"/>
    </source>
</evidence>
<dbReference type="Proteomes" id="UP000663828">
    <property type="component" value="Unassembled WGS sequence"/>
</dbReference>
<dbReference type="EMBL" id="CAJNOR010002495">
    <property type="protein sequence ID" value="CAF1302257.1"/>
    <property type="molecule type" value="Genomic_DNA"/>
</dbReference>
<feature type="region of interest" description="Disordered" evidence="1">
    <location>
        <begin position="1"/>
        <end position="25"/>
    </location>
</feature>
<organism evidence="3 5">
    <name type="scientific">Adineta ricciae</name>
    <name type="common">Rotifer</name>
    <dbReference type="NCBI Taxonomy" id="249248"/>
    <lineage>
        <taxon>Eukaryota</taxon>
        <taxon>Metazoa</taxon>
        <taxon>Spiralia</taxon>
        <taxon>Gnathifera</taxon>
        <taxon>Rotifera</taxon>
        <taxon>Eurotatoria</taxon>
        <taxon>Bdelloidea</taxon>
        <taxon>Adinetida</taxon>
        <taxon>Adinetidae</taxon>
        <taxon>Adineta</taxon>
    </lineage>
</organism>
<dbReference type="Pfam" id="PF00112">
    <property type="entry name" value="Peptidase_C1"/>
    <property type="match status" value="1"/>
</dbReference>
<dbReference type="GO" id="GO:0008234">
    <property type="term" value="F:cysteine-type peptidase activity"/>
    <property type="evidence" value="ECO:0007669"/>
    <property type="project" value="InterPro"/>
</dbReference>
<dbReference type="Proteomes" id="UP000663852">
    <property type="component" value="Unassembled WGS sequence"/>
</dbReference>
<evidence type="ECO:0000256" key="1">
    <source>
        <dbReference type="SAM" id="MobiDB-lite"/>
    </source>
</evidence>
<comment type="caution">
    <text evidence="3">The sequence shown here is derived from an EMBL/GenBank/DDBJ whole genome shotgun (WGS) entry which is preliminary data.</text>
</comment>
<evidence type="ECO:0000313" key="3">
    <source>
        <dbReference type="EMBL" id="CAF1302257.1"/>
    </source>
</evidence>
<proteinExistence type="predicted"/>
<sequence length="130" mass="14785">MKYENFTPARESTNPDALDGHNNHQRNHSTCRNQLMITDVSAAVEGVYALKKNIRFSLSRQMLIDCDWFTATCREGSFGDKTLDLIRSIGLERTDCFRDATFTIYNRSKGQGTALNAYRESLSCNGCRFL</sequence>